<dbReference type="AlphaFoldDB" id="A0A1D8AFT0"/>
<dbReference type="InterPro" id="IPR001753">
    <property type="entry name" value="Enoyl-CoA_hydra/iso"/>
</dbReference>
<evidence type="ECO:0000313" key="3">
    <source>
        <dbReference type="EMBL" id="AOR80973.1"/>
    </source>
</evidence>
<dbReference type="Gene3D" id="3.90.226.10">
    <property type="entry name" value="2-enoyl-CoA Hydratase, Chain A, domain 1"/>
    <property type="match status" value="1"/>
</dbReference>
<dbReference type="InterPro" id="IPR014748">
    <property type="entry name" value="Enoyl-CoA_hydra_C"/>
</dbReference>
<name>A0A1D8AFT0_9SPHN</name>
<protein>
    <submittedName>
        <fullName evidence="3">Enoyl-CoA hydratase</fullName>
    </submittedName>
</protein>
<dbReference type="SUPFAM" id="SSF52096">
    <property type="entry name" value="ClpP/crotonase"/>
    <property type="match status" value="1"/>
</dbReference>
<organism evidence="3 4">
    <name type="scientific">Novosphingobium resinovorum</name>
    <dbReference type="NCBI Taxonomy" id="158500"/>
    <lineage>
        <taxon>Bacteria</taxon>
        <taxon>Pseudomonadati</taxon>
        <taxon>Pseudomonadota</taxon>
        <taxon>Alphaproteobacteria</taxon>
        <taxon>Sphingomonadales</taxon>
        <taxon>Sphingomonadaceae</taxon>
        <taxon>Novosphingobium</taxon>
    </lineage>
</organism>
<dbReference type="KEGG" id="nre:BES08_27285"/>
<sequence length="256" mass="27085">MLRRDGAVLRVTIDRPNAANSLSDRLIAELGRLFAGLYWRNDIRVVVLGSTGKHFCAGLDMKERQGRADPTAAGSLIAQRRISEIVIAMRRCPQPIIAHLTGAASGGGFALALAADVRVATPDLRMNAAFVKIGLSGCDIGVSYFLPRIAGAGFAAEFLMTGRFIDAARALNGGLVSAVAPPDEIDAMVQGFVDDMLATAPLGLRLTKEALNCAIDAGGLEQVIALEDRNQILCTYEPEFEAALAAFRARSSGKTA</sequence>
<dbReference type="InterPro" id="IPR018376">
    <property type="entry name" value="Enoyl-CoA_hyd/isom_CS"/>
</dbReference>
<reference evidence="4" key="1">
    <citation type="journal article" date="2017" name="J. Biotechnol.">
        <title>Complete genome sequence of Novosphingobium resinovorum SA1, a versatile xenobiotic-degrading bacterium capable of utilizing sulfanilic acid.</title>
        <authorList>
            <person name="Hegedus B."/>
            <person name="Kos P.B."/>
            <person name="Balint B."/>
            <person name="Maroti G."/>
            <person name="Gan H.M."/>
            <person name="Perei K."/>
            <person name="Rakhely G."/>
        </authorList>
    </citation>
    <scope>NUCLEOTIDE SEQUENCE [LARGE SCALE GENOMIC DNA]</scope>
    <source>
        <strain evidence="4">SA1</strain>
    </source>
</reference>
<evidence type="ECO:0000313" key="4">
    <source>
        <dbReference type="Proteomes" id="UP000094626"/>
    </source>
</evidence>
<dbReference type="OrthoDB" id="9777711at2"/>
<proteinExistence type="inferred from homology"/>
<dbReference type="Pfam" id="PF00378">
    <property type="entry name" value="ECH_1"/>
    <property type="match status" value="1"/>
</dbReference>
<dbReference type="CDD" id="cd06558">
    <property type="entry name" value="crotonase-like"/>
    <property type="match status" value="1"/>
</dbReference>
<keyword evidence="4" id="KW-1185">Reference proteome</keyword>
<dbReference type="PANTHER" id="PTHR43459:SF1">
    <property type="entry name" value="EG:BACN32G11.4 PROTEIN"/>
    <property type="match status" value="1"/>
</dbReference>
<dbReference type="PANTHER" id="PTHR43459">
    <property type="entry name" value="ENOYL-COA HYDRATASE"/>
    <property type="match status" value="1"/>
</dbReference>
<evidence type="ECO:0000256" key="2">
    <source>
        <dbReference type="RuleBase" id="RU003707"/>
    </source>
</evidence>
<comment type="similarity">
    <text evidence="1 2">Belongs to the enoyl-CoA hydratase/isomerase family.</text>
</comment>
<dbReference type="Gene3D" id="1.10.12.10">
    <property type="entry name" value="Lyase 2-enoyl-coa Hydratase, Chain A, domain 2"/>
    <property type="match status" value="1"/>
</dbReference>
<dbReference type="PROSITE" id="PS00166">
    <property type="entry name" value="ENOYL_COA_HYDRATASE"/>
    <property type="match status" value="1"/>
</dbReference>
<dbReference type="EMBL" id="CP017077">
    <property type="protein sequence ID" value="AOR80973.1"/>
    <property type="molecule type" value="Genomic_DNA"/>
</dbReference>
<dbReference type="Proteomes" id="UP000094626">
    <property type="component" value="Plasmid pSA2"/>
</dbReference>
<dbReference type="GO" id="GO:0003824">
    <property type="term" value="F:catalytic activity"/>
    <property type="evidence" value="ECO:0007669"/>
    <property type="project" value="InterPro"/>
</dbReference>
<accession>A0A1D8AFT0</accession>
<evidence type="ECO:0000256" key="1">
    <source>
        <dbReference type="ARBA" id="ARBA00005254"/>
    </source>
</evidence>
<dbReference type="RefSeq" id="WP_069710217.1">
    <property type="nucleotide sequence ID" value="NZ_CP017077.1"/>
</dbReference>
<gene>
    <name evidence="3" type="ORF">BES08_27285</name>
</gene>
<keyword evidence="3" id="KW-0614">Plasmid</keyword>
<geneLocation type="plasmid" evidence="3 4">
    <name>pSA2</name>
</geneLocation>
<dbReference type="InterPro" id="IPR029045">
    <property type="entry name" value="ClpP/crotonase-like_dom_sf"/>
</dbReference>